<evidence type="ECO:0000313" key="4">
    <source>
        <dbReference type="Proteomes" id="UP001497497"/>
    </source>
</evidence>
<comment type="caution">
    <text evidence="3">The sequence shown here is derived from an EMBL/GenBank/DDBJ whole genome shotgun (WGS) entry which is preliminary data.</text>
</comment>
<gene>
    <name evidence="3" type="ORF">GSLYS_00020767001</name>
</gene>
<feature type="compositionally biased region" description="Polar residues" evidence="1">
    <location>
        <begin position="695"/>
        <end position="709"/>
    </location>
</feature>
<feature type="region of interest" description="Disordered" evidence="1">
    <location>
        <begin position="577"/>
        <end position="619"/>
    </location>
</feature>
<feature type="compositionally biased region" description="Polar residues" evidence="1">
    <location>
        <begin position="1436"/>
        <end position="1448"/>
    </location>
</feature>
<feature type="compositionally biased region" description="Polar residues" evidence="1">
    <location>
        <begin position="673"/>
        <end position="689"/>
    </location>
</feature>
<dbReference type="Pfam" id="PF19193">
    <property type="entry name" value="Tectonin"/>
    <property type="match status" value="1"/>
</dbReference>
<dbReference type="Gene3D" id="2.130.10.10">
    <property type="entry name" value="YVTN repeat-like/Quinoprotein amine dehydrogenase"/>
    <property type="match status" value="1"/>
</dbReference>
<dbReference type="InterPro" id="IPR015943">
    <property type="entry name" value="WD40/YVTN_repeat-like_dom_sf"/>
</dbReference>
<dbReference type="PANTHER" id="PTHR23287:SF16">
    <property type="entry name" value="TECTONIN BETA-PROPELLER REPEAT-CONTAINING PROTEIN 2"/>
    <property type="match status" value="1"/>
</dbReference>
<feature type="region of interest" description="Disordered" evidence="1">
    <location>
        <begin position="1435"/>
        <end position="1456"/>
    </location>
</feature>
<feature type="region of interest" description="Disordered" evidence="1">
    <location>
        <begin position="695"/>
        <end position="736"/>
    </location>
</feature>
<feature type="domain" description="HPS5-like beta-propeller" evidence="2">
    <location>
        <begin position="51"/>
        <end position="356"/>
    </location>
</feature>
<dbReference type="EMBL" id="CAXITT010000979">
    <property type="protein sequence ID" value="CAL1547450.1"/>
    <property type="molecule type" value="Genomic_DNA"/>
</dbReference>
<feature type="region of interest" description="Disordered" evidence="1">
    <location>
        <begin position="670"/>
        <end position="689"/>
    </location>
</feature>
<feature type="compositionally biased region" description="Low complexity" evidence="1">
    <location>
        <begin position="593"/>
        <end position="603"/>
    </location>
</feature>
<feature type="region of interest" description="Disordered" evidence="1">
    <location>
        <begin position="425"/>
        <end position="453"/>
    </location>
</feature>
<dbReference type="SMART" id="SM00320">
    <property type="entry name" value="WD40"/>
    <property type="match status" value="2"/>
</dbReference>
<dbReference type="Pfam" id="PF06462">
    <property type="entry name" value="Hyd_WA"/>
    <property type="match status" value="1"/>
</dbReference>
<organism evidence="3 4">
    <name type="scientific">Lymnaea stagnalis</name>
    <name type="common">Great pond snail</name>
    <name type="synonym">Helix stagnalis</name>
    <dbReference type="NCBI Taxonomy" id="6523"/>
    <lineage>
        <taxon>Eukaryota</taxon>
        <taxon>Metazoa</taxon>
        <taxon>Spiralia</taxon>
        <taxon>Lophotrochozoa</taxon>
        <taxon>Mollusca</taxon>
        <taxon>Gastropoda</taxon>
        <taxon>Heterobranchia</taxon>
        <taxon>Euthyneura</taxon>
        <taxon>Panpulmonata</taxon>
        <taxon>Hygrophila</taxon>
        <taxon>Lymnaeoidea</taxon>
        <taxon>Lymnaeidae</taxon>
        <taxon>Lymnaea</taxon>
    </lineage>
</organism>
<feature type="compositionally biased region" description="Polar residues" evidence="1">
    <location>
        <begin position="834"/>
        <end position="851"/>
    </location>
</feature>
<dbReference type="GO" id="GO:0005737">
    <property type="term" value="C:cytoplasm"/>
    <property type="evidence" value="ECO:0007669"/>
    <property type="project" value="GOC"/>
</dbReference>
<feature type="compositionally biased region" description="Low complexity" evidence="1">
    <location>
        <begin position="438"/>
        <end position="449"/>
    </location>
</feature>
<dbReference type="GO" id="GO:0032527">
    <property type="term" value="P:protein exit from endoplasmic reticulum"/>
    <property type="evidence" value="ECO:0007669"/>
    <property type="project" value="TreeGrafter"/>
</dbReference>
<feature type="region of interest" description="Disordered" evidence="1">
    <location>
        <begin position="378"/>
        <end position="402"/>
    </location>
</feature>
<dbReference type="Pfam" id="PF23756">
    <property type="entry name" value="Beta-prop_HPS5"/>
    <property type="match status" value="1"/>
</dbReference>
<dbReference type="InterPro" id="IPR006624">
    <property type="entry name" value="Beta-propeller_rpt_TECPR"/>
</dbReference>
<dbReference type="InterPro" id="IPR056499">
    <property type="entry name" value="Beta-prop_HPS5-like"/>
</dbReference>
<dbReference type="PANTHER" id="PTHR23287">
    <property type="entry name" value="RUBY-EYE2-LIKE PROTEIN"/>
    <property type="match status" value="1"/>
</dbReference>
<name>A0AAV2ILX5_LYMST</name>
<evidence type="ECO:0000313" key="3">
    <source>
        <dbReference type="EMBL" id="CAL1547450.1"/>
    </source>
</evidence>
<evidence type="ECO:0000259" key="2">
    <source>
        <dbReference type="Pfam" id="PF23756"/>
    </source>
</evidence>
<feature type="compositionally biased region" description="Basic and acidic residues" evidence="1">
    <location>
        <begin position="388"/>
        <end position="402"/>
    </location>
</feature>
<dbReference type="InterPro" id="IPR001680">
    <property type="entry name" value="WD40_rpt"/>
</dbReference>
<keyword evidence="4" id="KW-1185">Reference proteome</keyword>
<dbReference type="SMART" id="SM00706">
    <property type="entry name" value="TECPR"/>
    <property type="match status" value="8"/>
</dbReference>
<protein>
    <recommendedName>
        <fullName evidence="2">HPS5-like beta-propeller domain-containing protein</fullName>
    </recommendedName>
</protein>
<dbReference type="InterPro" id="IPR036322">
    <property type="entry name" value="WD40_repeat_dom_sf"/>
</dbReference>
<reference evidence="3 4" key="1">
    <citation type="submission" date="2024-04" db="EMBL/GenBank/DDBJ databases">
        <authorList>
            <consortium name="Genoscope - CEA"/>
            <person name="William W."/>
        </authorList>
    </citation>
    <scope>NUCLEOTIDE SEQUENCE [LARGE SCALE GENOMIC DNA]</scope>
</reference>
<accession>A0AAV2ILX5</accession>
<feature type="region of interest" description="Disordered" evidence="1">
    <location>
        <begin position="828"/>
        <end position="851"/>
    </location>
</feature>
<proteinExistence type="predicted"/>
<dbReference type="SUPFAM" id="SSF50978">
    <property type="entry name" value="WD40 repeat-like"/>
    <property type="match status" value="1"/>
</dbReference>
<sequence>MASSAIGDIKEKSNSIIDGKEDALKEFERLDSLLSHIPRKAQHGLLMSCDLILTCIDANTSFIALGTNVGLTFLYNRKDHSIQRLKSANTGDVITCVRLHHGIDDQLATGTASGDITIFCMPGLTSVQKKQMQKFDVTGLHKHYVTCLEWSTNGMKLYSGDKNGNVLTTEIDFYQGQCSSSLLLIEQSTEIVQLDYRHKVLLVSTRQRSFIVRIDMKSQIVNIGTQDRKIPGPFGACFISGLCKPDDAKLYAARPGCRLWLSDMNGVVSNTIIFTDPLSTMVPEIPLLNAGKLQMNQSEFQFGHLKLFKEKQVITWSSSALVVLDPEANRVVARQGRLNGIVDVAVVEETGEIFLLRRHADARVIRISYKPEPKSVRGKTVMASIHPAQEEKSTDKDKETDNTSKVSFFKKLAIPLLPKKAEKTISENSKNSMGSEAPSDIPSSTTISPDLPPVVRLASPELESIRLYMGTEGQQDAVKPHDVRIPLIVTMSVSDIPLIMPMSISDIPLIVTMSISDIPMMVTMSISDIPLIVTDYGHPVDQLKPDGEGSIISEAKTKTLLDAGDDSIVFSHKMKKHKKKRQRIGKERDEDSVSQVSASSQLSDEYNITLTPNNTPAVDSPLAAMQRADDMLKLMDSIMKGDRMASSPVNTYDQDGQATNDQTKIVSEETKSFTRTLGENSESGVYSPVQSETFTIQKSEQHPTNSQTNETRHSAAEVTHPEIASDQPPELAHTPEQAEKSVCQVYIRTDEEIINNALTSLEMSKSPPCPQVDLDLPVTDKVSISYSSSFHDVFNEIESTDPFRKGYVKQNSADDFYSIFLDTSPESPEFPVVKSQNPQKNLPSVDPQETNLNSEMQDIGHRRLANSWSEFTTPANIYSLVVSSGHIWFTDKSENIHYSSIGGAKGIMWHKASGQASQISVSPSGHIVWRLHRGVVFAGTKITSRHPEGMKWVEAVRDVETICVDDSFAWYIKKNGEVMMQKGLSQERPCYKSYSIHCPAKLKQIVCRQGIVWAITEGMKLMVRTGITPQTPEGTGWDVDSRDLPPYLFSSVAIDHEKIGWAIDVLGQIWFCDGITREKPLGSGLWWQIPLSEYILQDESTLDMIKAVAKKFDPKKLSFILSTNRGGLITAGTHGVWLALDFKNVLQVCRGSVQGYHWQEAQPAQISPSSIWKYVCANIAHLDWGLVWAQQTRTTDLFTFKRAQGEATMIPDSEDFCCISVGPTAAWALTENGKVKVRAEMGPLCPQGNRWMELDMSQLGDARVVHLSCNAGYVWAIEAEGVVYHRIGAKPPVEDILNPAWLPIETFGDIVFTRVHVGCLDWMVWSIDNRRLTYIRAGITEQMPIGQEWVHVPGIQAMDMALTKSGVWALTPNGEILFRYGISRERPCGDYWKKIPGTFIKISASANDELWAITSRGQLMQCNLKSLNRQHDTVEIPTSRQHSSSSITEDVDWEIV</sequence>
<evidence type="ECO:0000256" key="1">
    <source>
        <dbReference type="SAM" id="MobiDB-lite"/>
    </source>
</evidence>
<dbReference type="Proteomes" id="UP001497497">
    <property type="component" value="Unassembled WGS sequence"/>
</dbReference>
<feature type="compositionally biased region" description="Polar residues" evidence="1">
    <location>
        <begin position="604"/>
        <end position="617"/>
    </location>
</feature>